<dbReference type="SUPFAM" id="SSF55729">
    <property type="entry name" value="Acyl-CoA N-acyltransferases (Nat)"/>
    <property type="match status" value="1"/>
</dbReference>
<sequence length="154" mass="16833">MLESSSDPEILRWRHRPPAEPAEAEAYIRRRAGGWTRDERCTWAVCEPTTGEMLGEVELAQLDLCHGTADVTCWALPAARGRGMTSTALAAVLRFAFGGLDLHRVTYAWADGNVASGRVAEKCGFVLEGRQRAAWVVDGRRVDVHVAGRLATDA</sequence>
<name>A0A543E0V5_9PSEU</name>
<evidence type="ECO:0000256" key="1">
    <source>
        <dbReference type="ARBA" id="ARBA00022679"/>
    </source>
</evidence>
<dbReference type="Gene3D" id="3.40.630.30">
    <property type="match status" value="1"/>
</dbReference>
<dbReference type="EMBL" id="VFPA01000001">
    <property type="protein sequence ID" value="TQM15218.1"/>
    <property type="molecule type" value="Genomic_DNA"/>
</dbReference>
<dbReference type="PROSITE" id="PS51186">
    <property type="entry name" value="GNAT"/>
    <property type="match status" value="1"/>
</dbReference>
<dbReference type="Proteomes" id="UP000315677">
    <property type="component" value="Unassembled WGS sequence"/>
</dbReference>
<dbReference type="InterPro" id="IPR000182">
    <property type="entry name" value="GNAT_dom"/>
</dbReference>
<accession>A0A543E0V5</accession>
<dbReference type="InterPro" id="IPR051531">
    <property type="entry name" value="N-acetyltransferase"/>
</dbReference>
<dbReference type="PANTHER" id="PTHR43792:SF8">
    <property type="entry name" value="[RIBOSOMAL PROTEIN US5]-ALANINE N-ACETYLTRANSFERASE"/>
    <property type="match status" value="1"/>
</dbReference>
<evidence type="ECO:0000256" key="2">
    <source>
        <dbReference type="ARBA" id="ARBA00023315"/>
    </source>
</evidence>
<evidence type="ECO:0000256" key="3">
    <source>
        <dbReference type="ARBA" id="ARBA00038502"/>
    </source>
</evidence>
<keyword evidence="1 5" id="KW-0808">Transferase</keyword>
<proteinExistence type="inferred from homology"/>
<reference evidence="5 6" key="1">
    <citation type="submission" date="2019-06" db="EMBL/GenBank/DDBJ databases">
        <title>Sequencing the genomes of 1000 actinobacteria strains.</title>
        <authorList>
            <person name="Klenk H.-P."/>
        </authorList>
    </citation>
    <scope>NUCLEOTIDE SEQUENCE [LARGE SCALE GENOMIC DNA]</scope>
    <source>
        <strain evidence="5 6">DSM 45301</strain>
    </source>
</reference>
<dbReference type="InterPro" id="IPR016181">
    <property type="entry name" value="Acyl_CoA_acyltransferase"/>
</dbReference>
<feature type="domain" description="N-acetyltransferase" evidence="4">
    <location>
        <begin position="1"/>
        <end position="143"/>
    </location>
</feature>
<protein>
    <submittedName>
        <fullName evidence="5">RimJ/RimL family protein N-acetyltransferase</fullName>
    </submittedName>
</protein>
<dbReference type="PANTHER" id="PTHR43792">
    <property type="entry name" value="GNAT FAMILY, PUTATIVE (AFU_ORTHOLOGUE AFUA_3G00765)-RELATED-RELATED"/>
    <property type="match status" value="1"/>
</dbReference>
<evidence type="ECO:0000313" key="6">
    <source>
        <dbReference type="Proteomes" id="UP000315677"/>
    </source>
</evidence>
<dbReference type="GO" id="GO:0016747">
    <property type="term" value="F:acyltransferase activity, transferring groups other than amino-acyl groups"/>
    <property type="evidence" value="ECO:0007669"/>
    <property type="project" value="InterPro"/>
</dbReference>
<keyword evidence="2" id="KW-0012">Acyltransferase</keyword>
<evidence type="ECO:0000313" key="5">
    <source>
        <dbReference type="EMBL" id="TQM15218.1"/>
    </source>
</evidence>
<keyword evidence="6" id="KW-1185">Reference proteome</keyword>
<dbReference type="Pfam" id="PF13302">
    <property type="entry name" value="Acetyltransf_3"/>
    <property type="match status" value="1"/>
</dbReference>
<organism evidence="5 6">
    <name type="scientific">Pseudonocardia kunmingensis</name>
    <dbReference type="NCBI Taxonomy" id="630975"/>
    <lineage>
        <taxon>Bacteria</taxon>
        <taxon>Bacillati</taxon>
        <taxon>Actinomycetota</taxon>
        <taxon>Actinomycetes</taxon>
        <taxon>Pseudonocardiales</taxon>
        <taxon>Pseudonocardiaceae</taxon>
        <taxon>Pseudonocardia</taxon>
    </lineage>
</organism>
<dbReference type="AlphaFoldDB" id="A0A543E0V5"/>
<evidence type="ECO:0000259" key="4">
    <source>
        <dbReference type="PROSITE" id="PS51186"/>
    </source>
</evidence>
<gene>
    <name evidence="5" type="ORF">FB558_2001</name>
</gene>
<comment type="caution">
    <text evidence="5">The sequence shown here is derived from an EMBL/GenBank/DDBJ whole genome shotgun (WGS) entry which is preliminary data.</text>
</comment>
<comment type="similarity">
    <text evidence="3">Belongs to the acetyltransferase family. RimJ subfamily.</text>
</comment>